<dbReference type="KEGG" id="eca:ECA2285"/>
<evidence type="ECO:0000313" key="2">
    <source>
        <dbReference type="Proteomes" id="UP000007966"/>
    </source>
</evidence>
<dbReference type="HOGENOM" id="CLU_1990520_0_0_6"/>
<sequence length="125" mass="14189">MRWLRYSAHSRGPRPVGVAASSVQICPLADLSFTRITYLSKLIGMKRETSCLSPKASRWLVKFVLDEFVPLLPRYSALWPHPFGSAQALFKNALPFLSCHSNYLGYIDLDYALTVRRIFPSINVI</sequence>
<keyword evidence="2" id="KW-1185">Reference proteome</keyword>
<dbReference type="EMBL" id="BX950851">
    <property type="protein sequence ID" value="CAG75188.1"/>
    <property type="molecule type" value="Genomic_DNA"/>
</dbReference>
<organism evidence="1 2">
    <name type="scientific">Pectobacterium atrosepticum (strain SCRI 1043 / ATCC BAA-672)</name>
    <name type="common">Erwinia carotovora subsp. atroseptica</name>
    <dbReference type="NCBI Taxonomy" id="218491"/>
    <lineage>
        <taxon>Bacteria</taxon>
        <taxon>Pseudomonadati</taxon>
        <taxon>Pseudomonadota</taxon>
        <taxon>Gammaproteobacteria</taxon>
        <taxon>Enterobacterales</taxon>
        <taxon>Pectobacteriaceae</taxon>
        <taxon>Pectobacterium</taxon>
    </lineage>
</organism>
<dbReference type="Proteomes" id="UP000007966">
    <property type="component" value="Chromosome"/>
</dbReference>
<dbReference type="AlphaFoldDB" id="Q6D4V5"/>
<protein>
    <submittedName>
        <fullName evidence="1">Uncharacterized protein</fullName>
    </submittedName>
</protein>
<evidence type="ECO:0000313" key="1">
    <source>
        <dbReference type="EMBL" id="CAG75188.1"/>
    </source>
</evidence>
<proteinExistence type="predicted"/>
<reference evidence="1" key="1">
    <citation type="submission" date="2004-02" db="EMBL/GenBank/DDBJ databases">
        <title>The genome sequence of the enterobacterial phytopathogen Erwinia carotovora subsp. atroseptica SCRI1043 and functional genomic identification of novel virulence factors.</title>
        <authorList>
            <person name="Bell K.S."/>
            <person name="Sebaihia M."/>
            <person name="Pritchard L."/>
            <person name="Holden M."/>
            <person name="Hyman L.J."/>
            <person name="Holeva M.C."/>
            <person name="Thomson N.R."/>
            <person name="Bentley S.D."/>
            <person name="Churcher C."/>
            <person name="Mungall K."/>
            <person name="Atkin R."/>
            <person name="Bason N."/>
            <person name="Brooks K."/>
            <person name="Chillingworth T."/>
            <person name="Clark K."/>
            <person name="Doggett J."/>
            <person name="Fraser A."/>
            <person name="Hance Z."/>
            <person name="Hauser H."/>
            <person name="Jagels K."/>
            <person name="Moule S."/>
            <person name="Norbertczak H."/>
            <person name="Ormond D."/>
            <person name="Price C."/>
            <person name="Quail M.A."/>
            <person name="Sanders M."/>
            <person name="Walker D."/>
            <person name="Whitehead S."/>
            <person name="Salmond G.P.C."/>
            <person name="Birch P.R.J."/>
            <person name="Barrell B.G."/>
            <person name="Parkhill J."/>
            <person name="Toth I.K."/>
        </authorList>
    </citation>
    <scope>NUCLEOTIDE SEQUENCE</scope>
    <source>
        <strain evidence="1">SCRI1043</strain>
    </source>
</reference>
<gene>
    <name evidence="1" type="ordered locus">ECA2285</name>
</gene>
<accession>Q6D4V5</accession>
<name>Q6D4V5_PECAS</name>